<evidence type="ECO:0000313" key="2">
    <source>
        <dbReference type="EMBL" id="MET2830337.1"/>
    </source>
</evidence>
<dbReference type="RefSeq" id="WP_354462426.1">
    <property type="nucleotide sequence ID" value="NZ_JBEWSZ010000002.1"/>
</dbReference>
<name>A0ABV2DJV0_9HYPH</name>
<proteinExistence type="predicted"/>
<reference evidence="2 3" key="1">
    <citation type="submission" date="2024-06" db="EMBL/GenBank/DDBJ databases">
        <authorList>
            <person name="Kim D.-U."/>
        </authorList>
    </citation>
    <scope>NUCLEOTIDE SEQUENCE [LARGE SCALE GENOMIC DNA]</scope>
    <source>
        <strain evidence="2 3">KACC15460</strain>
    </source>
</reference>
<dbReference type="Pfam" id="PF06186">
    <property type="entry name" value="DUF992"/>
    <property type="match status" value="1"/>
</dbReference>
<feature type="signal peptide" evidence="1">
    <location>
        <begin position="1"/>
        <end position="23"/>
    </location>
</feature>
<dbReference type="InterPro" id="IPR009333">
    <property type="entry name" value="DUF992"/>
</dbReference>
<evidence type="ECO:0000256" key="1">
    <source>
        <dbReference type="SAM" id="SignalP"/>
    </source>
</evidence>
<keyword evidence="1" id="KW-0732">Signal</keyword>
<protein>
    <submittedName>
        <fullName evidence="2">DUF992 domain-containing protein</fullName>
    </submittedName>
</protein>
<gene>
    <name evidence="2" type="ORF">ABVQ20_25475</name>
</gene>
<organism evidence="2 3">
    <name type="scientific">Mesorhizobium shangrilense</name>
    <dbReference type="NCBI Taxonomy" id="460060"/>
    <lineage>
        <taxon>Bacteria</taxon>
        <taxon>Pseudomonadati</taxon>
        <taxon>Pseudomonadota</taxon>
        <taxon>Alphaproteobacteria</taxon>
        <taxon>Hyphomicrobiales</taxon>
        <taxon>Phyllobacteriaceae</taxon>
        <taxon>Mesorhizobium</taxon>
    </lineage>
</organism>
<accession>A0ABV2DJV0</accession>
<keyword evidence="3" id="KW-1185">Reference proteome</keyword>
<dbReference type="Proteomes" id="UP001548832">
    <property type="component" value="Unassembled WGS sequence"/>
</dbReference>
<evidence type="ECO:0000313" key="3">
    <source>
        <dbReference type="Proteomes" id="UP001548832"/>
    </source>
</evidence>
<sequence>MIKKLACAAALATAVFAAAPASAGKLQLGTLDCTIDGGTGYVITSNKGVSCVFRPHHGGPSEVYTGVISKLGVDVGQTHQGQLVWAVLAATRDRNGGDLAGNYYGVNAEAAVITGGGANLLVGGFNSAFMLEPLSVQAQTGVNLAVAVTSLELIHSFK</sequence>
<feature type="chain" id="PRO_5046986566" evidence="1">
    <location>
        <begin position="24"/>
        <end position="158"/>
    </location>
</feature>
<dbReference type="EMBL" id="JBEWSZ010000002">
    <property type="protein sequence ID" value="MET2830337.1"/>
    <property type="molecule type" value="Genomic_DNA"/>
</dbReference>
<comment type="caution">
    <text evidence="2">The sequence shown here is derived from an EMBL/GenBank/DDBJ whole genome shotgun (WGS) entry which is preliminary data.</text>
</comment>